<dbReference type="CDD" id="cd00085">
    <property type="entry name" value="HNHc"/>
    <property type="match status" value="1"/>
</dbReference>
<feature type="domain" description="HNH nuclease" evidence="1">
    <location>
        <begin position="180"/>
        <end position="237"/>
    </location>
</feature>
<accession>A0A6J4KCH9</accession>
<gene>
    <name evidence="2" type="ORF">AVDCRST_MAG84-171</name>
</gene>
<dbReference type="NCBIfam" id="NF040563">
    <property type="entry name" value="guided_IscB"/>
    <property type="match status" value="1"/>
</dbReference>
<organism evidence="2">
    <name type="scientific">uncultured Microcoleus sp</name>
    <dbReference type="NCBI Taxonomy" id="259945"/>
    <lineage>
        <taxon>Bacteria</taxon>
        <taxon>Bacillati</taxon>
        <taxon>Cyanobacteriota</taxon>
        <taxon>Cyanophyceae</taxon>
        <taxon>Oscillatoriophycideae</taxon>
        <taxon>Oscillatoriales</taxon>
        <taxon>Microcoleaceae</taxon>
        <taxon>Microcoleus</taxon>
        <taxon>environmental samples</taxon>
    </lineage>
</organism>
<dbReference type="InterPro" id="IPR047693">
    <property type="entry name" value="RNA-guided_IscB-like"/>
</dbReference>
<evidence type="ECO:0000313" key="2">
    <source>
        <dbReference type="EMBL" id="CAA9302111.1"/>
    </source>
</evidence>
<dbReference type="Pfam" id="PF14239">
    <property type="entry name" value="RRXRR"/>
    <property type="match status" value="1"/>
</dbReference>
<dbReference type="GO" id="GO:0003676">
    <property type="term" value="F:nucleic acid binding"/>
    <property type="evidence" value="ECO:0007669"/>
    <property type="project" value="InterPro"/>
</dbReference>
<evidence type="ECO:0000259" key="1">
    <source>
        <dbReference type="SMART" id="SM00507"/>
    </source>
</evidence>
<protein>
    <submittedName>
        <fullName evidence="2">TsaD/Kae1/Qri7 protein, required for threonylcarbamoyladenosine t(6)A37 formation in tRNA</fullName>
    </submittedName>
</protein>
<dbReference type="Gene3D" id="1.10.30.50">
    <property type="match status" value="1"/>
</dbReference>
<dbReference type="SMART" id="SM00507">
    <property type="entry name" value="HNHc"/>
    <property type="match status" value="1"/>
</dbReference>
<dbReference type="InterPro" id="IPR002711">
    <property type="entry name" value="HNH"/>
</dbReference>
<dbReference type="InterPro" id="IPR003615">
    <property type="entry name" value="HNH_nuc"/>
</dbReference>
<name>A0A6J4KCH9_9CYAN</name>
<dbReference type="InterPro" id="IPR025938">
    <property type="entry name" value="RRXRR_dom"/>
</dbReference>
<reference evidence="2" key="1">
    <citation type="submission" date="2020-02" db="EMBL/GenBank/DDBJ databases">
        <authorList>
            <person name="Meier V. D."/>
        </authorList>
    </citation>
    <scope>NUCLEOTIDE SEQUENCE</scope>
    <source>
        <strain evidence="2">AVDCRST_MAG84</strain>
    </source>
</reference>
<proteinExistence type="predicted"/>
<dbReference type="AlphaFoldDB" id="A0A6J4KCH9"/>
<dbReference type="EMBL" id="CADCTZ010000027">
    <property type="protein sequence ID" value="CAA9302111.1"/>
    <property type="molecule type" value="Genomic_DNA"/>
</dbReference>
<dbReference type="Pfam" id="PF01844">
    <property type="entry name" value="HNH"/>
    <property type="match status" value="1"/>
</dbReference>
<sequence length="448" mass="52262">MKVYVINRKGRPLMPTTPRKARLLLKSGKAKIVRRTPFSIQLTYGSSGYTQPVNLGIDAGYENIGFSAVNENRELIGGELKMLKGISERITERRKYRRTRRNRLRHRKPRFSNRRIEKGWLAPSIQHKLDTHHRLIHKICRTLPVRTVTIEVAALDIQKIKNPTIVGEQYQYGEQYGFDNLREYILHRDGHKCQNPNCNNKTDKPILQVHHLGFWKNPPDRTDRPANLITLCTKCHTPKNHQKKGFLFGWQPKLKSFKGETFMTMVRWRLTEQGRYESTFGYITKGKRRELEIEKSHHNDAFVIAGGTTQTRVVKPLMLEQIRRNKRSLEQFYDAKYRDIRDGEIRSGGELSSGRRTRNTNLNGENLRQHRAHKVSTGRRAIKRKRYPYKQRDLVLFEGKAYEVIGMQNLGTRLSLKPDTNSKTKYKPAALSKVKPLKRRGGICEQQT</sequence>
<dbReference type="GO" id="GO:0008270">
    <property type="term" value="F:zinc ion binding"/>
    <property type="evidence" value="ECO:0007669"/>
    <property type="project" value="InterPro"/>
</dbReference>
<dbReference type="GO" id="GO:0004519">
    <property type="term" value="F:endonuclease activity"/>
    <property type="evidence" value="ECO:0007669"/>
    <property type="project" value="InterPro"/>
</dbReference>